<dbReference type="Proteomes" id="UP000032737">
    <property type="component" value="Chromosome"/>
</dbReference>
<feature type="transmembrane region" description="Helical" evidence="5">
    <location>
        <begin position="251"/>
        <end position="272"/>
    </location>
</feature>
<dbReference type="GO" id="GO:0008273">
    <property type="term" value="F:calcium, potassium:sodium antiporter activity"/>
    <property type="evidence" value="ECO:0007669"/>
    <property type="project" value="TreeGrafter"/>
</dbReference>
<feature type="transmembrane region" description="Helical" evidence="5">
    <location>
        <begin position="305"/>
        <end position="323"/>
    </location>
</feature>
<dbReference type="GO" id="GO:0005886">
    <property type="term" value="C:plasma membrane"/>
    <property type="evidence" value="ECO:0007669"/>
    <property type="project" value="TreeGrafter"/>
</dbReference>
<evidence type="ECO:0000259" key="6">
    <source>
        <dbReference type="Pfam" id="PF01699"/>
    </source>
</evidence>
<dbReference type="Gene3D" id="1.20.1420.30">
    <property type="entry name" value="NCX, central ion-binding region"/>
    <property type="match status" value="1"/>
</dbReference>
<evidence type="ECO:0000313" key="7">
    <source>
        <dbReference type="EMBL" id="CCV66300.1"/>
    </source>
</evidence>
<dbReference type="InterPro" id="IPR004481">
    <property type="entry name" value="K/Na/Ca-exchanger"/>
</dbReference>
<feature type="transmembrane region" description="Helical" evidence="5">
    <location>
        <begin position="80"/>
        <end position="98"/>
    </location>
</feature>
<feature type="transmembrane region" description="Helical" evidence="5">
    <location>
        <begin position="130"/>
        <end position="150"/>
    </location>
</feature>
<proteinExistence type="predicted"/>
<feature type="transmembrane region" description="Helical" evidence="5">
    <location>
        <begin position="37"/>
        <end position="60"/>
    </location>
</feature>
<sequence>MDLLIPFLVLVFGFIVLVKGADLFVDGASSIARFFKVSPLIIGLTVVAFGTSLPEAAVSITSAIKGVDDVAFGNVVGSNIFNMLPILGISAMVFPLTVNKDLLKRDFPIALLTVLILIPMFFFGGSGNQITRIEGLIIILFFIAFLYILFDHAKKNPHGEELLLGALETTEVQPEAINVKKNTIITLIGMVGIAGGGLMVTEGAKEIAISLGMSEWLVGLTIVSLGTSLPELVTSIVASMKKQNEIAIGNIVGSNIFNVLFILGATAVISGVSINPQALFDLIFVVGVTIVVFLFAYTSKKITRLEGLLLILMYVGYFTYILLRDLGKL</sequence>
<dbReference type="RefSeq" id="WP_030005160.1">
    <property type="nucleotide sequence ID" value="NC_022549.1"/>
</dbReference>
<evidence type="ECO:0000313" key="8">
    <source>
        <dbReference type="Proteomes" id="UP000032737"/>
    </source>
</evidence>
<keyword evidence="4 5" id="KW-0472">Membrane</keyword>
<evidence type="ECO:0000256" key="3">
    <source>
        <dbReference type="ARBA" id="ARBA00022989"/>
    </source>
</evidence>
<name>U4KPK2_9MOLU</name>
<protein>
    <submittedName>
        <fullName evidence="7">K+-dependent Na+/Ca+ exchanger-like protein</fullName>
    </submittedName>
</protein>
<evidence type="ECO:0000256" key="5">
    <source>
        <dbReference type="SAM" id="Phobius"/>
    </source>
</evidence>
<dbReference type="PANTHER" id="PTHR10846:SF8">
    <property type="entry name" value="INNER MEMBRANE PROTEIN YRBG"/>
    <property type="match status" value="1"/>
</dbReference>
<dbReference type="NCBIfam" id="TIGR00367">
    <property type="entry name" value="calcium/sodium antiporter"/>
    <property type="match status" value="1"/>
</dbReference>
<gene>
    <name evidence="7" type="ORF">BN85312790</name>
</gene>
<feature type="domain" description="Sodium/calcium exchanger membrane region" evidence="6">
    <location>
        <begin position="7"/>
        <end position="150"/>
    </location>
</feature>
<dbReference type="AlphaFoldDB" id="U4KPK2"/>
<dbReference type="InterPro" id="IPR004837">
    <property type="entry name" value="NaCa_Exmemb"/>
</dbReference>
<evidence type="ECO:0000256" key="4">
    <source>
        <dbReference type="ARBA" id="ARBA00023136"/>
    </source>
</evidence>
<dbReference type="InterPro" id="IPR044880">
    <property type="entry name" value="NCX_ion-bd_dom_sf"/>
</dbReference>
<evidence type="ECO:0000256" key="2">
    <source>
        <dbReference type="ARBA" id="ARBA00022692"/>
    </source>
</evidence>
<feature type="transmembrane region" description="Helical" evidence="5">
    <location>
        <begin position="107"/>
        <end position="124"/>
    </location>
</feature>
<keyword evidence="3 5" id="KW-1133">Transmembrane helix</keyword>
<dbReference type="EMBL" id="FO681348">
    <property type="protein sequence ID" value="CCV66300.1"/>
    <property type="molecule type" value="Genomic_DNA"/>
</dbReference>
<dbReference type="PANTHER" id="PTHR10846">
    <property type="entry name" value="SODIUM/POTASSIUM/CALCIUM EXCHANGER"/>
    <property type="match status" value="1"/>
</dbReference>
<reference evidence="7 8" key="1">
    <citation type="journal article" date="2013" name="J. Mol. Microbiol. Biotechnol.">
        <title>Analysis of the Complete Genomes of Acholeplasma brassicae , A. palmae and A. laidlawii and Their Comparison to the Obligate Parasites from ' Candidatus Phytoplasma'.</title>
        <authorList>
            <person name="Kube M."/>
            <person name="Siewert C."/>
            <person name="Migdoll A.M."/>
            <person name="Duduk B."/>
            <person name="Holz S."/>
            <person name="Rabus R."/>
            <person name="Seemuller E."/>
            <person name="Mitrovic J."/>
            <person name="Muller I."/>
            <person name="Buttner C."/>
            <person name="Reinhardt R."/>
        </authorList>
    </citation>
    <scope>NUCLEOTIDE SEQUENCE [LARGE SCALE GENOMIC DNA]</scope>
    <source>
        <strain evidence="8">0502</strain>
    </source>
</reference>
<feature type="transmembrane region" description="Helical" evidence="5">
    <location>
        <begin position="216"/>
        <end position="239"/>
    </location>
</feature>
<comment type="subcellular location">
    <subcellularLocation>
        <location evidence="1">Membrane</location>
        <topology evidence="1">Multi-pass membrane protein</topology>
    </subcellularLocation>
</comment>
<feature type="transmembrane region" description="Helical" evidence="5">
    <location>
        <begin position="278"/>
        <end position="298"/>
    </location>
</feature>
<dbReference type="HOGENOM" id="CLU_007948_0_3_14"/>
<keyword evidence="8" id="KW-1185">Reference proteome</keyword>
<organism evidence="7 8">
    <name type="scientific">Acholeplasma brassicae</name>
    <dbReference type="NCBI Taxonomy" id="61635"/>
    <lineage>
        <taxon>Bacteria</taxon>
        <taxon>Bacillati</taxon>
        <taxon>Mycoplasmatota</taxon>
        <taxon>Mollicutes</taxon>
        <taxon>Acholeplasmatales</taxon>
        <taxon>Acholeplasmataceae</taxon>
        <taxon>Acholeplasma</taxon>
    </lineage>
</organism>
<keyword evidence="2 5" id="KW-0812">Transmembrane</keyword>
<feature type="domain" description="Sodium/calcium exchanger membrane region" evidence="6">
    <location>
        <begin position="183"/>
        <end position="321"/>
    </location>
</feature>
<dbReference type="GO" id="GO:0006874">
    <property type="term" value="P:intracellular calcium ion homeostasis"/>
    <property type="evidence" value="ECO:0007669"/>
    <property type="project" value="TreeGrafter"/>
</dbReference>
<evidence type="ECO:0000256" key="1">
    <source>
        <dbReference type="ARBA" id="ARBA00004141"/>
    </source>
</evidence>
<accession>U4KPK2</accession>
<dbReference type="Pfam" id="PF01699">
    <property type="entry name" value="Na_Ca_ex"/>
    <property type="match status" value="2"/>
</dbReference>
<dbReference type="KEGG" id="abra:BN85312790"/>
<feature type="transmembrane region" description="Helical" evidence="5">
    <location>
        <begin position="6"/>
        <end position="25"/>
    </location>
</feature>
<dbReference type="GO" id="GO:0005262">
    <property type="term" value="F:calcium channel activity"/>
    <property type="evidence" value="ECO:0007669"/>
    <property type="project" value="TreeGrafter"/>
</dbReference>